<dbReference type="InterPro" id="IPR027417">
    <property type="entry name" value="P-loop_NTPase"/>
</dbReference>
<comment type="subcellular location">
    <subcellularLocation>
        <location evidence="1">Nucleus</location>
    </subcellularLocation>
</comment>
<dbReference type="FunFam" id="3.40.50.300:FF:000861">
    <property type="entry name" value="Fanconi anemia, complementation group M"/>
    <property type="match status" value="1"/>
</dbReference>
<feature type="compositionally biased region" description="Low complexity" evidence="12">
    <location>
        <begin position="789"/>
        <end position="813"/>
    </location>
</feature>
<evidence type="ECO:0000256" key="2">
    <source>
        <dbReference type="ARBA" id="ARBA00009889"/>
    </source>
</evidence>
<proteinExistence type="inferred from homology"/>
<dbReference type="InterPro" id="IPR001965">
    <property type="entry name" value="Znf_PHD"/>
</dbReference>
<dbReference type="CDD" id="cd12091">
    <property type="entry name" value="FANCM_ID"/>
    <property type="match status" value="1"/>
</dbReference>
<keyword evidence="4" id="KW-0547">Nucleotide-binding</keyword>
<keyword evidence="17" id="KW-1185">Reference proteome</keyword>
<sequence>MEDDFPDEVLLRVLDRWDDPSLAVQRRTVQTASSNDFTGGSPDYDATALEFPLHGIEALPAQVPLDEAAASTWVFPQSLEERAYQFTIVRRALSRNTLVCLPTGLGKTFIAAVVIRNFMRWYPTGIVVFLAPTRPLVRQQMRACYQVAGIAADETTELTGHTRLELRRELWRTRRVFFLTPQVMVNDLLRGACPSQRVVCVIADEAHRALGRYAYCVLVNEVERATYGRFRIVGLSATPGSNAATIQQVLQNLRIAHVEFRSDSDADIEPYRFERRVEVHGVSLNAEMEQVLQELHGQMREPLQRLCGQGAFYQRAPERVQSYQLLVAQRRFFEQLAARPPPEGDMRYRLIGDLKFALALCRAAELFQAHGLQAFRTFLDEKLGAELKTPRSAAETARREVLQRLRQRASLLLERGLRHPKLLRCQEIVQQHFAEHGSDETRVIVFVQFRDSVTELEAAFAQLTPQVRAVSFVGQAKKGMTQRAQHQAIRRFRRGVYNCLLSTSIGEEGLDIGYVDLIVSFDALSSPIRMLQRMGRTGRARQGRVVVLVSEPTERARFEEMNRKATTVSNHLRDKYSKFSFYRQSPMMLPTQRAPIVCQRIAVEVLPALASSPNELASASREERAVTNVQGVLRNDGQSGVAAGRFGAGAVLAPRYRERFWQLHLRDAALGESDWLPARSRIGASVLSVAYVQLARFAQRLGGRRECEHDQSPRYVKRGSADASLAAELFPLETAADEVVSVSDSEEEEADAVVSWIIPPPPPSPLILAAEEEVGEQQSGAVVSCEMQAPEATSSPAVPAEPTSATPPALSSPGFEEALLGLDVVERTEQICEPTSPKRASSDHDHQGDDVPIVISPPVAPSPAVHKRRRCVMASSPDASASRTQASAAPDATAPITVSASTQRRRRKRRRRQYRRGSASRFLELEAGESSSSGASPVHRRGHDEEEEEEEESVGSLAAFLVSQGTTPSTTEARRRRAMYLQSLLSPRSPPSSPLASGSGTDSIRDRPCRRCGRSDHPECTLLCDRCDAEYHTYCCAPPLSSVPTGSWYCEQCQAESAAPTTPTVWIAPREAAGAVLAHWRQAPPATDTASLRYVVVGELDADYVVSTRVAIIRLTEARLSDAEALRVRHALKVYQRVYVIHEAARTTAAARTRTAPIVQTGAWRACTLRTEHSAHTAELVQSLAVWERRDGYGLWWAPDVWPPPLPESVRFLVVLREWSVPRALYALLQHGSVAAVLSATGER</sequence>
<evidence type="ECO:0000256" key="3">
    <source>
        <dbReference type="ARBA" id="ARBA00022723"/>
    </source>
</evidence>
<dbReference type="GO" id="GO:0005634">
    <property type="term" value="C:nucleus"/>
    <property type="evidence" value="ECO:0007669"/>
    <property type="project" value="UniProtKB-SubCell"/>
</dbReference>
<dbReference type="GO" id="GO:0008270">
    <property type="term" value="F:zinc ion binding"/>
    <property type="evidence" value="ECO:0007669"/>
    <property type="project" value="UniProtKB-KW"/>
</dbReference>
<feature type="region of interest" description="Disordered" evidence="12">
    <location>
        <begin position="779"/>
        <end position="814"/>
    </location>
</feature>
<dbReference type="SMART" id="SM00490">
    <property type="entry name" value="HELICc"/>
    <property type="match status" value="1"/>
</dbReference>
<feature type="domain" description="PHD-type" evidence="13">
    <location>
        <begin position="1006"/>
        <end position="1056"/>
    </location>
</feature>
<feature type="domain" description="Helicase C-terminal" evidence="15">
    <location>
        <begin position="428"/>
        <end position="587"/>
    </location>
</feature>
<dbReference type="SMART" id="SM00249">
    <property type="entry name" value="PHD"/>
    <property type="match status" value="1"/>
</dbReference>
<keyword evidence="6" id="KW-0378">Hydrolase</keyword>
<dbReference type="InterPro" id="IPR019787">
    <property type="entry name" value="Znf_PHD-finger"/>
</dbReference>
<accession>A0AAV9J0M1</accession>
<dbReference type="SUPFAM" id="SSF52540">
    <property type="entry name" value="P-loop containing nucleoside triphosphate hydrolases"/>
    <property type="match status" value="1"/>
</dbReference>
<dbReference type="CDD" id="cd18033">
    <property type="entry name" value="DEXDc_FANCM"/>
    <property type="match status" value="1"/>
</dbReference>
<dbReference type="SMART" id="SM00487">
    <property type="entry name" value="DEXDc"/>
    <property type="match status" value="1"/>
</dbReference>
<comment type="caution">
    <text evidence="16">The sequence shown here is derived from an EMBL/GenBank/DDBJ whole genome shotgun (WGS) entry which is preliminary data.</text>
</comment>
<evidence type="ECO:0000259" key="15">
    <source>
        <dbReference type="PROSITE" id="PS51194"/>
    </source>
</evidence>
<keyword evidence="3" id="KW-0479">Metal-binding</keyword>
<dbReference type="InterPro" id="IPR044749">
    <property type="entry name" value="FANCM_DEXDc"/>
</dbReference>
<feature type="region of interest" description="Disordered" evidence="12">
    <location>
        <begin position="983"/>
        <end position="1014"/>
    </location>
</feature>
<evidence type="ECO:0000256" key="7">
    <source>
        <dbReference type="ARBA" id="ARBA00022806"/>
    </source>
</evidence>
<dbReference type="Pfam" id="PF00628">
    <property type="entry name" value="PHD"/>
    <property type="match status" value="1"/>
</dbReference>
<evidence type="ECO:0000256" key="4">
    <source>
        <dbReference type="ARBA" id="ARBA00022741"/>
    </source>
</evidence>
<dbReference type="InterPro" id="IPR011545">
    <property type="entry name" value="DEAD/DEAH_box_helicase_dom"/>
</dbReference>
<dbReference type="PANTHER" id="PTHR14025">
    <property type="entry name" value="FANCONI ANEMIA GROUP M FANCM FAMILY MEMBER"/>
    <property type="match status" value="1"/>
</dbReference>
<dbReference type="GO" id="GO:0045003">
    <property type="term" value="P:double-strand break repair via synthesis-dependent strand annealing"/>
    <property type="evidence" value="ECO:0007669"/>
    <property type="project" value="TreeGrafter"/>
</dbReference>
<dbReference type="GO" id="GO:0043138">
    <property type="term" value="F:3'-5' DNA helicase activity"/>
    <property type="evidence" value="ECO:0007669"/>
    <property type="project" value="InterPro"/>
</dbReference>
<dbReference type="GO" id="GO:0016787">
    <property type="term" value="F:hydrolase activity"/>
    <property type="evidence" value="ECO:0007669"/>
    <property type="project" value="UniProtKB-KW"/>
</dbReference>
<dbReference type="Pfam" id="PF00270">
    <property type="entry name" value="DEAD"/>
    <property type="match status" value="1"/>
</dbReference>
<feature type="domain" description="Helicase ATP-binding" evidence="14">
    <location>
        <begin position="88"/>
        <end position="257"/>
    </location>
</feature>
<keyword evidence="5 11" id="KW-0863">Zinc-finger</keyword>
<dbReference type="InterPro" id="IPR013083">
    <property type="entry name" value="Znf_RING/FYVE/PHD"/>
</dbReference>
<keyword evidence="9" id="KW-0067">ATP-binding</keyword>
<dbReference type="GO" id="GO:0000400">
    <property type="term" value="F:four-way junction DNA binding"/>
    <property type="evidence" value="ECO:0007669"/>
    <property type="project" value="TreeGrafter"/>
</dbReference>
<evidence type="ECO:0000313" key="16">
    <source>
        <dbReference type="EMBL" id="KAK4537946.1"/>
    </source>
</evidence>
<dbReference type="PANTHER" id="PTHR14025:SF20">
    <property type="entry name" value="FANCONI ANEMIA GROUP M PROTEIN"/>
    <property type="match status" value="1"/>
</dbReference>
<evidence type="ECO:0000259" key="13">
    <source>
        <dbReference type="PROSITE" id="PS50016"/>
    </source>
</evidence>
<gene>
    <name evidence="16" type="ORF">CDCA_CDCA15G3971</name>
</gene>
<dbReference type="Gene3D" id="3.40.50.300">
    <property type="entry name" value="P-loop containing nucleotide triphosphate hydrolases"/>
    <property type="match status" value="2"/>
</dbReference>
<evidence type="ECO:0000256" key="11">
    <source>
        <dbReference type="PROSITE-ProRule" id="PRU00146"/>
    </source>
</evidence>
<name>A0AAV9J0M1_CYACA</name>
<evidence type="ECO:0000256" key="5">
    <source>
        <dbReference type="ARBA" id="ARBA00022771"/>
    </source>
</evidence>
<dbReference type="InterPro" id="IPR019786">
    <property type="entry name" value="Zinc_finger_PHD-type_CS"/>
</dbReference>
<dbReference type="SUPFAM" id="SSF57903">
    <property type="entry name" value="FYVE/PHD zinc finger"/>
    <property type="match status" value="1"/>
</dbReference>
<feature type="region of interest" description="Disordered" evidence="12">
    <location>
        <begin position="831"/>
        <end position="955"/>
    </location>
</feature>
<dbReference type="GO" id="GO:0005524">
    <property type="term" value="F:ATP binding"/>
    <property type="evidence" value="ECO:0007669"/>
    <property type="project" value="UniProtKB-KW"/>
</dbReference>
<dbReference type="PROSITE" id="PS01359">
    <property type="entry name" value="ZF_PHD_1"/>
    <property type="match status" value="1"/>
</dbReference>
<feature type="compositionally biased region" description="Basic and acidic residues" evidence="12">
    <location>
        <begin position="840"/>
        <end position="849"/>
    </location>
</feature>
<keyword evidence="7" id="KW-0347">Helicase</keyword>
<evidence type="ECO:0000313" key="17">
    <source>
        <dbReference type="Proteomes" id="UP001301350"/>
    </source>
</evidence>
<reference evidence="16 17" key="1">
    <citation type="submission" date="2022-07" db="EMBL/GenBank/DDBJ databases">
        <title>Genome-wide signatures of adaptation to extreme environments.</title>
        <authorList>
            <person name="Cho C.H."/>
            <person name="Yoon H.S."/>
        </authorList>
    </citation>
    <scope>NUCLEOTIDE SEQUENCE [LARGE SCALE GENOMIC DNA]</scope>
    <source>
        <strain evidence="16 17">DBV 063 E5</strain>
    </source>
</reference>
<keyword evidence="8" id="KW-0862">Zinc</keyword>
<dbReference type="PROSITE" id="PS51192">
    <property type="entry name" value="HELICASE_ATP_BIND_1"/>
    <property type="match status" value="1"/>
</dbReference>
<dbReference type="InterPro" id="IPR039686">
    <property type="entry name" value="FANCM/Mph1-like_ID"/>
</dbReference>
<dbReference type="EMBL" id="JANCYW010000015">
    <property type="protein sequence ID" value="KAK4537946.1"/>
    <property type="molecule type" value="Genomic_DNA"/>
</dbReference>
<dbReference type="Gene3D" id="3.30.40.10">
    <property type="entry name" value="Zinc/RING finger domain, C3HC4 (zinc finger)"/>
    <property type="match status" value="1"/>
</dbReference>
<keyword evidence="10" id="KW-0539">Nucleus</keyword>
<dbReference type="InterPro" id="IPR014001">
    <property type="entry name" value="Helicase_ATP-bd"/>
</dbReference>
<dbReference type="InterPro" id="IPR001650">
    <property type="entry name" value="Helicase_C-like"/>
</dbReference>
<dbReference type="InterPro" id="IPR011011">
    <property type="entry name" value="Znf_FYVE_PHD"/>
</dbReference>
<dbReference type="PROSITE" id="PS51194">
    <property type="entry name" value="HELICASE_CTER"/>
    <property type="match status" value="1"/>
</dbReference>
<evidence type="ECO:0000256" key="1">
    <source>
        <dbReference type="ARBA" id="ARBA00004123"/>
    </source>
</evidence>
<protein>
    <submittedName>
        <fullName evidence="16">Uncharacterized protein</fullName>
    </submittedName>
</protein>
<comment type="similarity">
    <text evidence="2">Belongs to the DEAD box helicase family. DEAH subfamily. FANCM sub-subfamily.</text>
</comment>
<feature type="compositionally biased region" description="Basic residues" evidence="12">
    <location>
        <begin position="903"/>
        <end position="915"/>
    </location>
</feature>
<dbReference type="CDD" id="cd15543">
    <property type="entry name" value="PHD_RSF1"/>
    <property type="match status" value="1"/>
</dbReference>
<evidence type="ECO:0000259" key="14">
    <source>
        <dbReference type="PROSITE" id="PS51192"/>
    </source>
</evidence>
<evidence type="ECO:0000256" key="12">
    <source>
        <dbReference type="SAM" id="MobiDB-lite"/>
    </source>
</evidence>
<dbReference type="PROSITE" id="PS50016">
    <property type="entry name" value="ZF_PHD_2"/>
    <property type="match status" value="1"/>
</dbReference>
<organism evidence="16 17">
    <name type="scientific">Cyanidium caldarium</name>
    <name type="common">Red alga</name>
    <dbReference type="NCBI Taxonomy" id="2771"/>
    <lineage>
        <taxon>Eukaryota</taxon>
        <taxon>Rhodophyta</taxon>
        <taxon>Bangiophyceae</taxon>
        <taxon>Cyanidiales</taxon>
        <taxon>Cyanidiaceae</taxon>
        <taxon>Cyanidium</taxon>
    </lineage>
</organism>
<evidence type="ECO:0000256" key="6">
    <source>
        <dbReference type="ARBA" id="ARBA00022801"/>
    </source>
</evidence>
<dbReference type="GO" id="GO:0009378">
    <property type="term" value="F:four-way junction helicase activity"/>
    <property type="evidence" value="ECO:0007669"/>
    <property type="project" value="TreeGrafter"/>
</dbReference>
<evidence type="ECO:0000256" key="8">
    <source>
        <dbReference type="ARBA" id="ARBA00022833"/>
    </source>
</evidence>
<evidence type="ECO:0000256" key="9">
    <source>
        <dbReference type="ARBA" id="ARBA00022840"/>
    </source>
</evidence>
<feature type="compositionally biased region" description="Basic and acidic residues" evidence="12">
    <location>
        <begin position="1003"/>
        <end position="1014"/>
    </location>
</feature>
<feature type="compositionally biased region" description="Polar residues" evidence="12">
    <location>
        <begin position="877"/>
        <end position="887"/>
    </location>
</feature>
<dbReference type="Proteomes" id="UP001301350">
    <property type="component" value="Unassembled WGS sequence"/>
</dbReference>
<dbReference type="Pfam" id="PF00271">
    <property type="entry name" value="Helicase_C"/>
    <property type="match status" value="1"/>
</dbReference>
<dbReference type="GO" id="GO:0036297">
    <property type="term" value="P:interstrand cross-link repair"/>
    <property type="evidence" value="ECO:0007669"/>
    <property type="project" value="TreeGrafter"/>
</dbReference>
<evidence type="ECO:0000256" key="10">
    <source>
        <dbReference type="ARBA" id="ARBA00023242"/>
    </source>
</evidence>
<dbReference type="AlphaFoldDB" id="A0AAV9J0M1"/>